<dbReference type="PROSITE" id="PS00518">
    <property type="entry name" value="ZF_RING_1"/>
    <property type="match status" value="1"/>
</dbReference>
<dbReference type="InterPro" id="IPR003111">
    <property type="entry name" value="Lon_prtase_N"/>
</dbReference>
<feature type="transmembrane region" description="Helical" evidence="5">
    <location>
        <begin position="456"/>
        <end position="473"/>
    </location>
</feature>
<keyword evidence="2 4" id="KW-0863">Zinc-finger</keyword>
<evidence type="ECO:0000313" key="9">
    <source>
        <dbReference type="Proteomes" id="UP001322138"/>
    </source>
</evidence>
<dbReference type="PROSITE" id="PS50089">
    <property type="entry name" value="ZF_RING_2"/>
    <property type="match status" value="1"/>
</dbReference>
<evidence type="ECO:0000256" key="1">
    <source>
        <dbReference type="ARBA" id="ARBA00022723"/>
    </source>
</evidence>
<dbReference type="SMART" id="SM00464">
    <property type="entry name" value="LON"/>
    <property type="match status" value="1"/>
</dbReference>
<gene>
    <name evidence="8" type="ORF">QC761_711200</name>
</gene>
<dbReference type="SUPFAM" id="SSF88697">
    <property type="entry name" value="PUA domain-like"/>
    <property type="match status" value="1"/>
</dbReference>
<dbReference type="PROSITE" id="PS51787">
    <property type="entry name" value="LON_N"/>
    <property type="match status" value="1"/>
</dbReference>
<name>A0ABR0F9D7_9PEZI</name>
<dbReference type="RefSeq" id="XP_062728735.1">
    <property type="nucleotide sequence ID" value="XM_062882670.1"/>
</dbReference>
<dbReference type="Pfam" id="PF13445">
    <property type="entry name" value="zf-RING_UBOX"/>
    <property type="match status" value="1"/>
</dbReference>
<proteinExistence type="predicted"/>
<dbReference type="InterPro" id="IPR001841">
    <property type="entry name" value="Znf_RING"/>
</dbReference>
<evidence type="ECO:0000259" key="7">
    <source>
        <dbReference type="PROSITE" id="PS51787"/>
    </source>
</evidence>
<feature type="domain" description="Lon N-terminal" evidence="7">
    <location>
        <begin position="199"/>
        <end position="438"/>
    </location>
</feature>
<protein>
    <recommendedName>
        <fullName evidence="10">ATP-dependent protease</fullName>
    </recommendedName>
</protein>
<dbReference type="PANTHER" id="PTHR23327">
    <property type="entry name" value="RING FINGER PROTEIN 127"/>
    <property type="match status" value="1"/>
</dbReference>
<evidence type="ECO:0008006" key="10">
    <source>
        <dbReference type="Google" id="ProtNLM"/>
    </source>
</evidence>
<organism evidence="8 9">
    <name type="scientific">Podospora bellae-mahoneyi</name>
    <dbReference type="NCBI Taxonomy" id="2093777"/>
    <lineage>
        <taxon>Eukaryota</taxon>
        <taxon>Fungi</taxon>
        <taxon>Dikarya</taxon>
        <taxon>Ascomycota</taxon>
        <taxon>Pezizomycotina</taxon>
        <taxon>Sordariomycetes</taxon>
        <taxon>Sordariomycetidae</taxon>
        <taxon>Sordariales</taxon>
        <taxon>Podosporaceae</taxon>
        <taxon>Podospora</taxon>
    </lineage>
</organism>
<dbReference type="InterPro" id="IPR013083">
    <property type="entry name" value="Znf_RING/FYVE/PHD"/>
</dbReference>
<keyword evidence="1" id="KW-0479">Metal-binding</keyword>
<dbReference type="Proteomes" id="UP001322138">
    <property type="component" value="Unassembled WGS sequence"/>
</dbReference>
<dbReference type="Pfam" id="PF02190">
    <property type="entry name" value="LON_substr_bdg"/>
    <property type="match status" value="1"/>
</dbReference>
<keyword evidence="9" id="KW-1185">Reference proteome</keyword>
<evidence type="ECO:0000256" key="3">
    <source>
        <dbReference type="ARBA" id="ARBA00022833"/>
    </source>
</evidence>
<dbReference type="SUPFAM" id="SSF57850">
    <property type="entry name" value="RING/U-box"/>
    <property type="match status" value="2"/>
</dbReference>
<keyword evidence="5" id="KW-1133">Transmembrane helix</keyword>
<dbReference type="PANTHER" id="PTHR23327:SF42">
    <property type="entry name" value="LON PEPTIDASE N-TERMINAL DOMAIN AND RING FINGER PROTEIN C14F5.10C"/>
    <property type="match status" value="1"/>
</dbReference>
<keyword evidence="3" id="KW-0862">Zinc</keyword>
<dbReference type="Gene3D" id="3.30.40.10">
    <property type="entry name" value="Zinc/RING finger domain, C3HC4 (zinc finger)"/>
    <property type="match status" value="2"/>
</dbReference>
<reference evidence="8 9" key="1">
    <citation type="journal article" date="2023" name="bioRxiv">
        <title>High-quality genome assemblies of four members of thePodospora anserinaspecies complex.</title>
        <authorList>
            <person name="Ament-Velasquez S.L."/>
            <person name="Vogan A.A."/>
            <person name="Wallerman O."/>
            <person name="Hartmann F."/>
            <person name="Gautier V."/>
            <person name="Silar P."/>
            <person name="Giraud T."/>
            <person name="Johannesson H."/>
        </authorList>
    </citation>
    <scope>NUCLEOTIDE SEQUENCE [LARGE SCALE GENOMIC DNA]</scope>
    <source>
        <strain evidence="8 9">CBS 112042</strain>
    </source>
</reference>
<dbReference type="EMBL" id="JAFFGZ010000009">
    <property type="protein sequence ID" value="KAK4639759.1"/>
    <property type="molecule type" value="Genomic_DNA"/>
</dbReference>
<dbReference type="InterPro" id="IPR046336">
    <property type="entry name" value="Lon_prtase_N_sf"/>
</dbReference>
<dbReference type="InterPro" id="IPR017907">
    <property type="entry name" value="Znf_RING_CS"/>
</dbReference>
<accession>A0ABR0F9D7</accession>
<comment type="caution">
    <text evidence="8">The sequence shown here is derived from an EMBL/GenBank/DDBJ whole genome shotgun (WGS) entry which is preliminary data.</text>
</comment>
<dbReference type="InterPro" id="IPR027370">
    <property type="entry name" value="Znf-RING_euk"/>
</dbReference>
<sequence length="474" mass="54254">MANQDPVWKPKELLACPSCSNLLREPTIFPCGTSLCKTCLPEPLERPRNITFPVLENRQKVYRCLCGKDHAVMDCGTDILASSIMSTVHGELERQPAAAPEEEESFLAQLSKVLRPEFDCPICFELFDEPVTTPCGHTYCRPCLKSITTLGEDLYCPVCRQGLTLDGTPFLSEYPENRIIMKLIPVLWPDELEARKDIPPAPPPRQAEIPIFALATAMPTMKMPFRIFEPRYRLMMKRVLRGNKEFGMTMVDPLTRKESDVGTVLRVEAHRLLDNGDYLIKVVGVRRFRVLERRVRDEYWMANVEPFADVSFEEEEAMEAMETGRQQGEEDKADGAPFEVEGRTAIGTKDTAPTPTTTTTDMTVESLHTASTRDLMAFAFGRAMKHRIDDPLMPSDPSKFTWWFAHKLRDPPKRQDFLVERSVRRRLKMCCEKFIELEKTAMTSWVYWLHRALRSFPLPISTALLIILLCLWVS</sequence>
<dbReference type="InterPro" id="IPR015947">
    <property type="entry name" value="PUA-like_sf"/>
</dbReference>
<keyword evidence="5" id="KW-0472">Membrane</keyword>
<evidence type="ECO:0000256" key="5">
    <source>
        <dbReference type="SAM" id="Phobius"/>
    </source>
</evidence>
<evidence type="ECO:0000256" key="2">
    <source>
        <dbReference type="ARBA" id="ARBA00022771"/>
    </source>
</evidence>
<evidence type="ECO:0000313" key="8">
    <source>
        <dbReference type="EMBL" id="KAK4639759.1"/>
    </source>
</evidence>
<evidence type="ECO:0000259" key="6">
    <source>
        <dbReference type="PROSITE" id="PS50089"/>
    </source>
</evidence>
<dbReference type="GeneID" id="87902152"/>
<dbReference type="SMART" id="SM00184">
    <property type="entry name" value="RING"/>
    <property type="match status" value="2"/>
</dbReference>
<evidence type="ECO:0000256" key="4">
    <source>
        <dbReference type="PROSITE-ProRule" id="PRU00175"/>
    </source>
</evidence>
<feature type="domain" description="RING-type" evidence="6">
    <location>
        <begin position="120"/>
        <end position="160"/>
    </location>
</feature>
<dbReference type="Gene3D" id="2.30.130.40">
    <property type="entry name" value="LON domain-like"/>
    <property type="match status" value="1"/>
</dbReference>
<keyword evidence="5" id="KW-0812">Transmembrane</keyword>